<dbReference type="RefSeq" id="WP_152891687.1">
    <property type="nucleotide sequence ID" value="NZ_WHJC01000339.1"/>
</dbReference>
<name>A0A6I1MXH9_9CLOT</name>
<gene>
    <name evidence="1" type="ORF">GBZ86_14050</name>
</gene>
<evidence type="ECO:0000313" key="1">
    <source>
        <dbReference type="EMBL" id="MPQ44859.1"/>
    </source>
</evidence>
<comment type="caution">
    <text evidence="1">The sequence shown here is derived from an EMBL/GenBank/DDBJ whole genome shotgun (WGS) entry which is preliminary data.</text>
</comment>
<accession>A0A6I1MXH9</accession>
<protein>
    <submittedName>
        <fullName evidence="1">Uncharacterized protein</fullName>
    </submittedName>
</protein>
<reference evidence="1 2" key="1">
    <citation type="submission" date="2019-10" db="EMBL/GenBank/DDBJ databases">
        <title>The Genome Sequence of Clostridium tarantellae Isolated from Fish Brain.</title>
        <authorList>
            <person name="Bano L."/>
            <person name="Kiel M."/>
            <person name="Sales G."/>
            <person name="Doxey A.C."/>
            <person name="Mansfield M.J."/>
            <person name="Schiavone M."/>
            <person name="Rossetto O."/>
            <person name="Pirazzini M."/>
            <person name="Dobrindt U."/>
            <person name="Montecucco C."/>
        </authorList>
    </citation>
    <scope>NUCLEOTIDE SEQUENCE [LARGE SCALE GENOMIC DNA]</scope>
    <source>
        <strain evidence="1 2">DSM 3997</strain>
    </source>
</reference>
<dbReference type="EMBL" id="WHJC01000339">
    <property type="protein sequence ID" value="MPQ44859.1"/>
    <property type="molecule type" value="Genomic_DNA"/>
</dbReference>
<proteinExistence type="predicted"/>
<keyword evidence="2" id="KW-1185">Reference proteome</keyword>
<dbReference type="AlphaFoldDB" id="A0A6I1MXH9"/>
<organism evidence="1 2">
    <name type="scientific">Clostridium tarantellae</name>
    <dbReference type="NCBI Taxonomy" id="39493"/>
    <lineage>
        <taxon>Bacteria</taxon>
        <taxon>Bacillati</taxon>
        <taxon>Bacillota</taxon>
        <taxon>Clostridia</taxon>
        <taxon>Eubacteriales</taxon>
        <taxon>Clostridiaceae</taxon>
        <taxon>Clostridium</taxon>
    </lineage>
</organism>
<dbReference type="OrthoDB" id="9976759at2"/>
<evidence type="ECO:0000313" key="2">
    <source>
        <dbReference type="Proteomes" id="UP000430345"/>
    </source>
</evidence>
<dbReference type="Proteomes" id="UP000430345">
    <property type="component" value="Unassembled WGS sequence"/>
</dbReference>
<sequence>MKEELDVLFLAGLFPKEKEYEILSYSKGNIQNAANVFQWNIVKGLDLNLINSIKILNSLYIGSFPFRYKKLIIKSYKFNHCEKINYCEDYNIGFINLTGFKIISKLISIKYYIKKWALDGKNNKVIIAYALTSNNLKIFKYLKKINKEIKTCIII</sequence>
<feature type="non-terminal residue" evidence="1">
    <location>
        <position position="155"/>
    </location>
</feature>